<sequence length="112" mass="12891">MTDKDFYSGLIRLHILPHAAEEPIFSLGIIKELRCHGYKISTGTSYPMLHGLEKKGYFTTRHERPRRRDRRVDEITKQGRVALTDAKVKVKELFKELIEGVDVLKEIVDGIA</sequence>
<keyword evidence="2" id="KW-0238">DNA-binding</keyword>
<dbReference type="PANTHER" id="PTHR33169">
    <property type="entry name" value="PADR-FAMILY TRANSCRIPTIONAL REGULATOR"/>
    <property type="match status" value="1"/>
</dbReference>
<gene>
    <name evidence="2" type="ORF">SAMN05421882_10546</name>
</gene>
<protein>
    <submittedName>
        <fullName evidence="2">DNA-binding transcriptional regulator, PadR family</fullName>
    </submittedName>
</protein>
<dbReference type="InterPro" id="IPR036388">
    <property type="entry name" value="WH-like_DNA-bd_sf"/>
</dbReference>
<accession>A0A1H2YLY2</accession>
<evidence type="ECO:0000259" key="1">
    <source>
        <dbReference type="Pfam" id="PF03551"/>
    </source>
</evidence>
<dbReference type="InterPro" id="IPR052509">
    <property type="entry name" value="Metal_resp_DNA-bind_regulator"/>
</dbReference>
<evidence type="ECO:0000313" key="3">
    <source>
        <dbReference type="Proteomes" id="UP000183454"/>
    </source>
</evidence>
<dbReference type="InterPro" id="IPR005149">
    <property type="entry name" value="Tscrpt_reg_PadR_N"/>
</dbReference>
<dbReference type="Gene3D" id="1.10.10.10">
    <property type="entry name" value="Winged helix-like DNA-binding domain superfamily/Winged helix DNA-binding domain"/>
    <property type="match status" value="1"/>
</dbReference>
<dbReference type="Proteomes" id="UP000183454">
    <property type="component" value="Unassembled WGS sequence"/>
</dbReference>
<proteinExistence type="predicted"/>
<dbReference type="RefSeq" id="WP_074667999.1">
    <property type="nucleotide sequence ID" value="NZ_FNNH01000054.1"/>
</dbReference>
<dbReference type="AlphaFoldDB" id="A0A1H2YLY2"/>
<organism evidence="2 3">
    <name type="scientific">Nitrosomonas communis</name>
    <dbReference type="NCBI Taxonomy" id="44574"/>
    <lineage>
        <taxon>Bacteria</taxon>
        <taxon>Pseudomonadati</taxon>
        <taxon>Pseudomonadota</taxon>
        <taxon>Betaproteobacteria</taxon>
        <taxon>Nitrosomonadales</taxon>
        <taxon>Nitrosomonadaceae</taxon>
        <taxon>Nitrosomonas</taxon>
    </lineage>
</organism>
<dbReference type="InterPro" id="IPR036390">
    <property type="entry name" value="WH_DNA-bd_sf"/>
</dbReference>
<name>A0A1H2YLY2_9PROT</name>
<dbReference type="SUPFAM" id="SSF46785">
    <property type="entry name" value="Winged helix' DNA-binding domain"/>
    <property type="match status" value="1"/>
</dbReference>
<reference evidence="2 3" key="1">
    <citation type="submission" date="2016-10" db="EMBL/GenBank/DDBJ databases">
        <authorList>
            <person name="de Groot N.N."/>
        </authorList>
    </citation>
    <scope>NUCLEOTIDE SEQUENCE [LARGE SCALE GENOMIC DNA]</scope>
    <source>
        <strain evidence="2 3">Nm110</strain>
    </source>
</reference>
<dbReference type="EMBL" id="FNNH01000054">
    <property type="protein sequence ID" value="SDX06090.1"/>
    <property type="molecule type" value="Genomic_DNA"/>
</dbReference>
<dbReference type="Pfam" id="PF03551">
    <property type="entry name" value="PadR"/>
    <property type="match status" value="1"/>
</dbReference>
<dbReference type="PANTHER" id="PTHR33169:SF14">
    <property type="entry name" value="TRANSCRIPTIONAL REGULATOR RV3488"/>
    <property type="match status" value="1"/>
</dbReference>
<feature type="domain" description="Transcription regulator PadR N-terminal" evidence="1">
    <location>
        <begin position="15"/>
        <end position="84"/>
    </location>
</feature>
<evidence type="ECO:0000313" key="2">
    <source>
        <dbReference type="EMBL" id="SDX06090.1"/>
    </source>
</evidence>
<dbReference type="GO" id="GO:0003677">
    <property type="term" value="F:DNA binding"/>
    <property type="evidence" value="ECO:0007669"/>
    <property type="project" value="UniProtKB-KW"/>
</dbReference>